<sequence length="583" mass="65269">MLTTNALFSVLSASNDTTVKVWNATKHFCMSTLRTHKDYVSCLAYAKEHERAASAGYDQSIYLWDIATLTKLTTTNNTVTTSSLMGCKNSIYALAMNDSGTVIVSGSTEKVLRIWDPRTCQKIMKLRGHTENIRAIVISPDGTKCISASADATVRLWDLGQQRCIATCLAHQEGVWTLQTDNSFSFVYSAGRDRRVFRTPICDFAQSHLLFEEDAFVKKLLLDDHDHPSAIWSATWNSSIKRWPLPSNTQLSIGDGQAVDEFAHLNINALHRFPDVITPGATSIKHAGVLNDKRHVITKDSDDCIGLYDVLAGRKVADFGKRPFEDVVLEHNRKVFVPSWFSVDYKSGMLQITLEEGDVFSAWLSAKDAGVEDSDNKSNFYNNINVLSFLNHLSSYCCGLCSCYVILVNYGGMMLRSLFEHYQHCDMGAEGSETAQATAGYLPIPGHTPIILSEVNGRTVLRLLVRDAANEAESACLAKDLPEWITAVVERSMLPKFTKMPFYLLPHASLNIKTPKKDRLSATEMLQVRKVMEHVYEKILNSSETATGETPMPVQIPTNIEQKMELYCNEQVKNCYYFQTNEK</sequence>
<reference evidence="8" key="2">
    <citation type="submission" date="2019-09" db="UniProtKB">
        <authorList>
            <consortium name="WormBaseParasite"/>
        </authorList>
    </citation>
    <scope>IDENTIFICATION</scope>
</reference>
<dbReference type="InterPro" id="IPR001680">
    <property type="entry name" value="WD40_rpt"/>
</dbReference>
<dbReference type="PANTHER" id="PTHR19862">
    <property type="entry name" value="WD REPEAT-CONTAINING PROTEIN 48"/>
    <property type="match status" value="1"/>
</dbReference>
<feature type="repeat" description="WD" evidence="5">
    <location>
        <begin position="33"/>
        <end position="74"/>
    </location>
</feature>
<dbReference type="InterPro" id="IPR020472">
    <property type="entry name" value="WD40_PAC1"/>
</dbReference>
<accession>A0A3P8DHL6</accession>
<dbReference type="GO" id="GO:0043130">
    <property type="term" value="F:ubiquitin binding"/>
    <property type="evidence" value="ECO:0007669"/>
    <property type="project" value="TreeGrafter"/>
</dbReference>
<accession>A0A183GHY6</accession>
<reference evidence="6 7" key="1">
    <citation type="submission" date="2018-11" db="EMBL/GenBank/DDBJ databases">
        <authorList>
            <consortium name="Pathogen Informatics"/>
        </authorList>
    </citation>
    <scope>NUCLEOTIDE SEQUENCE [LARGE SCALE GENOMIC DNA]</scope>
</reference>
<evidence type="ECO:0000256" key="1">
    <source>
        <dbReference type="ARBA" id="ARBA00006917"/>
    </source>
</evidence>
<dbReference type="PROSITE" id="PS00678">
    <property type="entry name" value="WD_REPEATS_1"/>
    <property type="match status" value="2"/>
</dbReference>
<dbReference type="WBParaSite" id="HPBE_0002221001-mRNA-1">
    <property type="protein sequence ID" value="HPBE_0002221001-mRNA-1"/>
    <property type="gene ID" value="HPBE_0002221001"/>
</dbReference>
<dbReference type="PRINTS" id="PR00320">
    <property type="entry name" value="GPROTEINBRPT"/>
</dbReference>
<protein>
    <recommendedName>
        <fullName evidence="2">WD repeat-containing protein 48 homolog</fullName>
    </recommendedName>
</protein>
<evidence type="ECO:0000256" key="4">
    <source>
        <dbReference type="ARBA" id="ARBA00022737"/>
    </source>
</evidence>
<dbReference type="PANTHER" id="PTHR19862:SF14">
    <property type="entry name" value="WD REPEAT-CONTAINING PROTEIN 48"/>
    <property type="match status" value="1"/>
</dbReference>
<dbReference type="GO" id="GO:0000724">
    <property type="term" value="P:double-strand break repair via homologous recombination"/>
    <property type="evidence" value="ECO:0007669"/>
    <property type="project" value="TreeGrafter"/>
</dbReference>
<feature type="repeat" description="WD" evidence="5">
    <location>
        <begin position="84"/>
        <end position="125"/>
    </location>
</feature>
<evidence type="ECO:0000313" key="7">
    <source>
        <dbReference type="Proteomes" id="UP000050761"/>
    </source>
</evidence>
<evidence type="ECO:0000256" key="2">
    <source>
        <dbReference type="ARBA" id="ARBA00021538"/>
    </source>
</evidence>
<dbReference type="InterPro" id="IPR051246">
    <property type="entry name" value="WDR48"/>
</dbReference>
<dbReference type="Pfam" id="PF00400">
    <property type="entry name" value="WD40"/>
    <property type="match status" value="4"/>
</dbReference>
<dbReference type="Pfam" id="PF11816">
    <property type="entry name" value="DUF3337"/>
    <property type="match status" value="1"/>
</dbReference>
<keyword evidence="7" id="KW-1185">Reference proteome</keyword>
<dbReference type="InterPro" id="IPR015943">
    <property type="entry name" value="WD40/YVTN_repeat-like_dom_sf"/>
</dbReference>
<dbReference type="SMART" id="SM00320">
    <property type="entry name" value="WD40"/>
    <property type="match status" value="4"/>
</dbReference>
<dbReference type="OrthoDB" id="2421129at2759"/>
<comment type="similarity">
    <text evidence="1">Belongs to the WD repeat WDR48 family.</text>
</comment>
<name>A0A183GHY6_HELPZ</name>
<evidence type="ECO:0000313" key="6">
    <source>
        <dbReference type="EMBL" id="VDP31035.1"/>
    </source>
</evidence>
<keyword evidence="4" id="KW-0677">Repeat</keyword>
<proteinExistence type="inferred from homology"/>
<organism evidence="7 8">
    <name type="scientific">Heligmosomoides polygyrus</name>
    <name type="common">Parasitic roundworm</name>
    <dbReference type="NCBI Taxonomy" id="6339"/>
    <lineage>
        <taxon>Eukaryota</taxon>
        <taxon>Metazoa</taxon>
        <taxon>Ecdysozoa</taxon>
        <taxon>Nematoda</taxon>
        <taxon>Chromadorea</taxon>
        <taxon>Rhabditida</taxon>
        <taxon>Rhabditina</taxon>
        <taxon>Rhabditomorpha</taxon>
        <taxon>Strongyloidea</taxon>
        <taxon>Heligmosomidae</taxon>
        <taxon>Heligmosomoides</taxon>
    </lineage>
</organism>
<dbReference type="PROSITE" id="PS50082">
    <property type="entry name" value="WD_REPEATS_2"/>
    <property type="match status" value="3"/>
</dbReference>
<evidence type="ECO:0000256" key="5">
    <source>
        <dbReference type="PROSITE-ProRule" id="PRU00221"/>
    </source>
</evidence>
<evidence type="ECO:0000313" key="8">
    <source>
        <dbReference type="WBParaSite" id="HPBE_0002221001-mRNA-1"/>
    </source>
</evidence>
<dbReference type="CDD" id="cd00200">
    <property type="entry name" value="WD40"/>
    <property type="match status" value="1"/>
</dbReference>
<dbReference type="EMBL" id="UZAH01033757">
    <property type="protein sequence ID" value="VDP31035.1"/>
    <property type="molecule type" value="Genomic_DNA"/>
</dbReference>
<dbReference type="Proteomes" id="UP000050761">
    <property type="component" value="Unassembled WGS sequence"/>
</dbReference>
<dbReference type="SUPFAM" id="SSF50978">
    <property type="entry name" value="WD40 repeat-like"/>
    <property type="match status" value="1"/>
</dbReference>
<dbReference type="InterPro" id="IPR036322">
    <property type="entry name" value="WD40_repeat_dom_sf"/>
</dbReference>
<dbReference type="AlphaFoldDB" id="A0A183GHY6"/>
<evidence type="ECO:0000256" key="3">
    <source>
        <dbReference type="ARBA" id="ARBA00022574"/>
    </source>
</evidence>
<feature type="repeat" description="WD" evidence="5">
    <location>
        <begin position="126"/>
        <end position="167"/>
    </location>
</feature>
<gene>
    <name evidence="6" type="ORF">HPBE_LOCUS22209</name>
</gene>
<dbReference type="InterPro" id="IPR019775">
    <property type="entry name" value="WD40_repeat_CS"/>
</dbReference>
<dbReference type="PROSITE" id="PS50294">
    <property type="entry name" value="WD_REPEATS_REGION"/>
    <property type="match status" value="3"/>
</dbReference>
<dbReference type="InterPro" id="IPR021772">
    <property type="entry name" value="WDR48/Bun107"/>
</dbReference>
<dbReference type="Gene3D" id="2.130.10.10">
    <property type="entry name" value="YVTN repeat-like/Quinoprotein amine dehydrogenase"/>
    <property type="match status" value="2"/>
</dbReference>
<keyword evidence="3 5" id="KW-0853">WD repeat</keyword>